<evidence type="ECO:0000259" key="3">
    <source>
        <dbReference type="Pfam" id="PF02769"/>
    </source>
</evidence>
<feature type="domain" description="PurM-like C-terminal" evidence="3">
    <location>
        <begin position="164"/>
        <end position="314"/>
    </location>
</feature>
<organism evidence="4 5">
    <name type="scientific">Sporomusa termitida</name>
    <dbReference type="NCBI Taxonomy" id="2377"/>
    <lineage>
        <taxon>Bacteria</taxon>
        <taxon>Bacillati</taxon>
        <taxon>Bacillota</taxon>
        <taxon>Negativicutes</taxon>
        <taxon>Selenomonadales</taxon>
        <taxon>Sporomusaceae</taxon>
        <taxon>Sporomusa</taxon>
    </lineage>
</organism>
<dbReference type="PANTHER" id="PTHR30303:SF0">
    <property type="entry name" value="CARBAMOYL DEHYDRATASE HYPE"/>
    <property type="match status" value="1"/>
</dbReference>
<evidence type="ECO:0000259" key="2">
    <source>
        <dbReference type="Pfam" id="PF00586"/>
    </source>
</evidence>
<dbReference type="AlphaFoldDB" id="A0A517DX35"/>
<dbReference type="KEGG" id="sted:SPTER_33120"/>
<dbReference type="InterPro" id="IPR036921">
    <property type="entry name" value="PurM-like_N_sf"/>
</dbReference>
<reference evidence="4 5" key="1">
    <citation type="submission" date="2019-02" db="EMBL/GenBank/DDBJ databases">
        <title>Closed genome of Sporomusa termitida DSM 4440.</title>
        <authorList>
            <person name="Poehlein A."/>
            <person name="Daniel R."/>
        </authorList>
    </citation>
    <scope>NUCLEOTIDE SEQUENCE [LARGE SCALE GENOMIC DNA]</scope>
    <source>
        <strain evidence="4 5">DSM 4440</strain>
    </source>
</reference>
<keyword evidence="5" id="KW-1185">Reference proteome</keyword>
<dbReference type="Pfam" id="PF02769">
    <property type="entry name" value="AIRS_C"/>
    <property type="match status" value="1"/>
</dbReference>
<dbReference type="InterPro" id="IPR010918">
    <property type="entry name" value="PurM-like_C_dom"/>
</dbReference>
<dbReference type="RefSeq" id="WP_144351326.1">
    <property type="nucleotide sequence ID" value="NZ_CP036259.1"/>
</dbReference>
<dbReference type="EMBL" id="CP036259">
    <property type="protein sequence ID" value="QDR81893.1"/>
    <property type="molecule type" value="Genomic_DNA"/>
</dbReference>
<dbReference type="PANTHER" id="PTHR30303">
    <property type="entry name" value="HYDROGENASE ISOENZYMES FORMATION PROTEIN HYPE"/>
    <property type="match status" value="1"/>
</dbReference>
<dbReference type="GO" id="GO:0016829">
    <property type="term" value="F:lyase activity"/>
    <property type="evidence" value="ECO:0007669"/>
    <property type="project" value="UniProtKB-KW"/>
</dbReference>
<dbReference type="Gene3D" id="3.90.650.10">
    <property type="entry name" value="PurM-like C-terminal domain"/>
    <property type="match status" value="1"/>
</dbReference>
<dbReference type="NCBIfam" id="TIGR02124">
    <property type="entry name" value="hypE"/>
    <property type="match status" value="1"/>
</dbReference>
<evidence type="ECO:0000313" key="5">
    <source>
        <dbReference type="Proteomes" id="UP000320776"/>
    </source>
</evidence>
<dbReference type="CDD" id="cd02197">
    <property type="entry name" value="HypE"/>
    <property type="match status" value="1"/>
</dbReference>
<dbReference type="Gene3D" id="3.30.1330.10">
    <property type="entry name" value="PurM-like, N-terminal domain"/>
    <property type="match status" value="1"/>
</dbReference>
<dbReference type="SUPFAM" id="SSF55326">
    <property type="entry name" value="PurM N-terminal domain-like"/>
    <property type="match status" value="1"/>
</dbReference>
<accession>A0A517DX35</accession>
<dbReference type="InterPro" id="IPR011854">
    <property type="entry name" value="HypE"/>
</dbReference>
<dbReference type="Proteomes" id="UP000320776">
    <property type="component" value="Chromosome"/>
</dbReference>
<proteinExistence type="inferred from homology"/>
<dbReference type="PIRSF" id="PIRSF005644">
    <property type="entry name" value="Hdrgns_mtr_HypE"/>
    <property type="match status" value="1"/>
</dbReference>
<comment type="similarity">
    <text evidence="1">Belongs to the HypE family.</text>
</comment>
<dbReference type="SUPFAM" id="SSF56042">
    <property type="entry name" value="PurM C-terminal domain-like"/>
    <property type="match status" value="1"/>
</dbReference>
<protein>
    <submittedName>
        <fullName evidence="4">Carbamoyl dehydratase HypE</fullName>
        <ecNumber evidence="4">4.2.1.-</ecNumber>
    </submittedName>
</protein>
<dbReference type="EC" id="4.2.1.-" evidence="4"/>
<keyword evidence="4" id="KW-0456">Lyase</keyword>
<dbReference type="InterPro" id="IPR016188">
    <property type="entry name" value="PurM-like_N"/>
</dbReference>
<evidence type="ECO:0000313" key="4">
    <source>
        <dbReference type="EMBL" id="QDR81893.1"/>
    </source>
</evidence>
<feature type="domain" description="PurM-like N-terminal" evidence="2">
    <location>
        <begin position="41"/>
        <end position="151"/>
    </location>
</feature>
<sequence>MNNREKRILLGHGSGGRLSHELIRNIMLPAFANPALSELHDGARLDVGGTRLAFTTDSYVVKPRFFPGGNIGKLAVCGTVNDLAMCGAQAAYLSAGFILEEGLLLSELTLIVESMRQMAVAAGVTIVTGDTKVVEKGAVDGIYINTAGIGVLLPGVNIGAPGVKPGQDIIVSGYLGDHAVAVMSERHGLTLPAAIASDCAPLNQLVAAVLTAVPQVAMLRDPTRGGLATTLNEIAAEAGVGMILEENTLPVRPEVQAVCELLGFDPLYLANEGKVVFIVEKEYSGKVLTILRQNPLAAAARVIGSVTAQPAGQVALRTTVGGLRLLDMLSGEQLPRIC</sequence>
<dbReference type="OrthoDB" id="9801934at2"/>
<dbReference type="InterPro" id="IPR036676">
    <property type="entry name" value="PurM-like_C_sf"/>
</dbReference>
<gene>
    <name evidence="4" type="primary">hypE</name>
    <name evidence="4" type="ORF">SPTER_33120</name>
</gene>
<evidence type="ECO:0000256" key="1">
    <source>
        <dbReference type="ARBA" id="ARBA00006243"/>
    </source>
</evidence>
<dbReference type="GO" id="GO:0051604">
    <property type="term" value="P:protein maturation"/>
    <property type="evidence" value="ECO:0007669"/>
    <property type="project" value="TreeGrafter"/>
</dbReference>
<name>A0A517DX35_9FIRM</name>
<dbReference type="Pfam" id="PF00586">
    <property type="entry name" value="AIRS"/>
    <property type="match status" value="1"/>
</dbReference>